<keyword evidence="2" id="KW-1015">Disulfide bond</keyword>
<evidence type="ECO:0000259" key="5">
    <source>
        <dbReference type="SMART" id="SM00848"/>
    </source>
</evidence>
<keyword evidence="3" id="KW-0732">Signal</keyword>
<dbReference type="PROSITE" id="PS00139">
    <property type="entry name" value="THIOL_PROTEASE_CYS"/>
    <property type="match status" value="1"/>
</dbReference>
<protein>
    <submittedName>
        <fullName evidence="6">Uncharacterized protein</fullName>
    </submittedName>
</protein>
<feature type="domain" description="Peptidase C1A papain C-terminal" evidence="4">
    <location>
        <begin position="315"/>
        <end position="534"/>
    </location>
</feature>
<accession>A0AAV8A344</accession>
<evidence type="ECO:0000256" key="2">
    <source>
        <dbReference type="ARBA" id="ARBA00023157"/>
    </source>
</evidence>
<evidence type="ECO:0000313" key="6">
    <source>
        <dbReference type="EMBL" id="KAJ3448198.1"/>
    </source>
</evidence>
<reference evidence="6" key="1">
    <citation type="submission" date="2022-08" db="EMBL/GenBank/DDBJ databases">
        <title>Novel sulphate-reducing endosymbionts in the free-living metamonad Anaeramoeba.</title>
        <authorList>
            <person name="Jerlstrom-Hultqvist J."/>
            <person name="Cepicka I."/>
            <person name="Gallot-Lavallee L."/>
            <person name="Salas-Leiva D."/>
            <person name="Curtis B.A."/>
            <person name="Zahonova K."/>
            <person name="Pipaliya S."/>
            <person name="Dacks J."/>
            <person name="Roger A.J."/>
        </authorList>
    </citation>
    <scope>NUCLEOTIDE SEQUENCE</scope>
    <source>
        <strain evidence="6">Busselton2</strain>
    </source>
</reference>
<dbReference type="SMART" id="SM00645">
    <property type="entry name" value="Pept_C1"/>
    <property type="match status" value="1"/>
</dbReference>
<dbReference type="GO" id="GO:0006508">
    <property type="term" value="P:proteolysis"/>
    <property type="evidence" value="ECO:0007669"/>
    <property type="project" value="InterPro"/>
</dbReference>
<name>A0AAV8A344_9EUKA</name>
<dbReference type="Pfam" id="PF08246">
    <property type="entry name" value="Inhibitor_I29"/>
    <property type="match status" value="1"/>
</dbReference>
<feature type="chain" id="PRO_5043507694" evidence="3">
    <location>
        <begin position="24"/>
        <end position="540"/>
    </location>
</feature>
<evidence type="ECO:0000259" key="4">
    <source>
        <dbReference type="SMART" id="SM00645"/>
    </source>
</evidence>
<dbReference type="InterPro" id="IPR013128">
    <property type="entry name" value="Peptidase_C1A"/>
</dbReference>
<feature type="signal peptide" evidence="3">
    <location>
        <begin position="1"/>
        <end position="23"/>
    </location>
</feature>
<comment type="caution">
    <text evidence="6">The sequence shown here is derived from an EMBL/GenBank/DDBJ whole genome shotgun (WGS) entry which is preliminary data.</text>
</comment>
<dbReference type="SMART" id="SM00848">
    <property type="entry name" value="Inhibitor_I29"/>
    <property type="match status" value="1"/>
</dbReference>
<dbReference type="CDD" id="cd02248">
    <property type="entry name" value="Peptidase_C1A"/>
    <property type="match status" value="1"/>
</dbReference>
<evidence type="ECO:0000256" key="1">
    <source>
        <dbReference type="ARBA" id="ARBA00008455"/>
    </source>
</evidence>
<comment type="similarity">
    <text evidence="1">Belongs to the peptidase C1 family.</text>
</comment>
<evidence type="ECO:0000313" key="7">
    <source>
        <dbReference type="Proteomes" id="UP001146793"/>
    </source>
</evidence>
<proteinExistence type="inferred from homology"/>
<dbReference type="AlphaFoldDB" id="A0AAV8A344"/>
<dbReference type="PANTHER" id="PTHR12411">
    <property type="entry name" value="CYSTEINE PROTEASE FAMILY C1-RELATED"/>
    <property type="match status" value="1"/>
</dbReference>
<dbReference type="InterPro" id="IPR000668">
    <property type="entry name" value="Peptidase_C1A_C"/>
</dbReference>
<dbReference type="InterPro" id="IPR025661">
    <property type="entry name" value="Pept_asp_AS"/>
</dbReference>
<dbReference type="FunFam" id="3.90.70.10:FF:000039">
    <property type="entry name" value="Cysteine proteinase 2, putative"/>
    <property type="match status" value="1"/>
</dbReference>
<dbReference type="InterPro" id="IPR000169">
    <property type="entry name" value="Pept_cys_AS"/>
</dbReference>
<dbReference type="Pfam" id="PF00112">
    <property type="entry name" value="Peptidase_C1"/>
    <property type="match status" value="1"/>
</dbReference>
<dbReference type="PRINTS" id="PR00705">
    <property type="entry name" value="PAPAIN"/>
</dbReference>
<dbReference type="InterPro" id="IPR038765">
    <property type="entry name" value="Papain-like_cys_pep_sf"/>
</dbReference>
<dbReference type="Proteomes" id="UP001146793">
    <property type="component" value="Unassembled WGS sequence"/>
</dbReference>
<organism evidence="6 7">
    <name type="scientific">Anaeramoeba flamelloides</name>
    <dbReference type="NCBI Taxonomy" id="1746091"/>
    <lineage>
        <taxon>Eukaryota</taxon>
        <taxon>Metamonada</taxon>
        <taxon>Anaeramoebidae</taxon>
        <taxon>Anaeramoeba</taxon>
    </lineage>
</organism>
<gene>
    <name evidence="6" type="ORF">M0812_00674</name>
</gene>
<dbReference type="Gene3D" id="3.90.70.10">
    <property type="entry name" value="Cysteine proteinases"/>
    <property type="match status" value="1"/>
</dbReference>
<feature type="domain" description="Cathepsin propeptide inhibitor" evidence="5">
    <location>
        <begin position="230"/>
        <end position="286"/>
    </location>
</feature>
<dbReference type="InterPro" id="IPR039417">
    <property type="entry name" value="Peptidase_C1A_papain-like"/>
</dbReference>
<sequence length="540" mass="61319">MKISIILIVLALFVCCNLTETKAKPTYPTQYKLSFVLSLPKVPEHQPISLYHDEKNGRQRLDYYDGLGEDLLIGSSNSDQYTVRVAQDKQICYHWKTNSTAKLTAVIPDLTDFTYIGEKVVRGQQVDSYQYIDCVKDTKVCNTYIYSTVVGTNYPVQYWFLGYDSIFGSHYDQYVIDYYEYIPSGVKDSDFAIPSICKNPEETKRNTFGRNSLLFKKILPSRKAALDEKFNLFMNKYGKSYSSQSETLKRQKIFLDNHQYIENFNKENSHMKLAINHFADLTLEEYKNYYLLPKRTVVSDEYSGNYVKNNLEESLPESWDWRDYGASPPVKDQSVCGSCWAHSVIGAIESQYYLATGSMPNLSEQMVMDCTWSTAVPGVANNGCEGGDEPGTFEALKDLGGVMDEQDYPYLGMDGYCGFDQDKVVTKIDSYTNVSNNQADVMDAVYTQGVLSIAIDAAHESFMFYTSGVYYEPKCSSTELDHAVLLSGYGVSPEGEKYWLVRNSWSINWGDQGYVKMSMKGNNCGVQSEVVYPTLARDFI</sequence>
<evidence type="ECO:0000256" key="3">
    <source>
        <dbReference type="SAM" id="SignalP"/>
    </source>
</evidence>
<dbReference type="PROSITE" id="PS00640">
    <property type="entry name" value="THIOL_PROTEASE_ASN"/>
    <property type="match status" value="1"/>
</dbReference>
<dbReference type="SUPFAM" id="SSF54001">
    <property type="entry name" value="Cysteine proteinases"/>
    <property type="match status" value="1"/>
</dbReference>
<dbReference type="EMBL" id="JANTQA010000015">
    <property type="protein sequence ID" value="KAJ3448198.1"/>
    <property type="molecule type" value="Genomic_DNA"/>
</dbReference>
<dbReference type="GO" id="GO:0008234">
    <property type="term" value="F:cysteine-type peptidase activity"/>
    <property type="evidence" value="ECO:0007669"/>
    <property type="project" value="InterPro"/>
</dbReference>
<dbReference type="InterPro" id="IPR013201">
    <property type="entry name" value="Prot_inhib_I29"/>
</dbReference>